<dbReference type="PANTHER" id="PTHR20883">
    <property type="entry name" value="PHYTANOYL-COA DIOXYGENASE DOMAIN CONTAINING 1"/>
    <property type="match status" value="1"/>
</dbReference>
<sequence>MAGSLTAEEVAQFEAEGYFLKRRALSAAHATECRARIESMEQQLGEDCNVRMKIKAHVVAPWMVDLARHPVILDAVESLLGPNIMLFGSSMFAKAANNDKFVSWHQDSAYYGLDPTDSVTVWLAFTKSNKANGCLRVLPESHLGTDYEHEETYDPKNLLARGQTIVGIDDDRAVYLELEPGEFSMHHVRTAHGSLANPTDDRRMGLAFFYMGAHVESTLGRRTALLVRGEDKHGHWDQDPLPKTDLDPDTLAFLTDMWSRYQSKEVKQAAAAGKL</sequence>
<dbReference type="GO" id="GO:0005506">
    <property type="term" value="F:iron ion binding"/>
    <property type="evidence" value="ECO:0007669"/>
    <property type="project" value="UniProtKB-ARBA"/>
</dbReference>
<protein>
    <submittedName>
        <fullName evidence="2">Phytanoyl-CoA dioxygenase family protein</fullName>
    </submittedName>
</protein>
<dbReference type="InterPro" id="IPR008775">
    <property type="entry name" value="Phytyl_CoA_dOase-like"/>
</dbReference>
<dbReference type="OrthoDB" id="9791262at2"/>
<dbReference type="SUPFAM" id="SSF51197">
    <property type="entry name" value="Clavaminate synthase-like"/>
    <property type="match status" value="1"/>
</dbReference>
<dbReference type="PANTHER" id="PTHR20883:SF48">
    <property type="entry name" value="ECTOINE DIOXYGENASE"/>
    <property type="match status" value="1"/>
</dbReference>
<keyword evidence="3" id="KW-1185">Reference proteome</keyword>
<evidence type="ECO:0000313" key="3">
    <source>
        <dbReference type="Proteomes" id="UP000287447"/>
    </source>
</evidence>
<reference evidence="3" key="1">
    <citation type="submission" date="2019-01" db="EMBL/GenBank/DDBJ databases">
        <title>Gri0909 isolated from a small marine red alga.</title>
        <authorList>
            <person name="Kim J."/>
            <person name="Jeong S.E."/>
            <person name="Jeon C.O."/>
        </authorList>
    </citation>
    <scope>NUCLEOTIDE SEQUENCE [LARGE SCALE GENOMIC DNA]</scope>
    <source>
        <strain evidence="3">Gri0909</strain>
    </source>
</reference>
<evidence type="ECO:0000256" key="1">
    <source>
        <dbReference type="ARBA" id="ARBA00001954"/>
    </source>
</evidence>
<name>A0A3S2VQF9_9PROT</name>
<comment type="caution">
    <text evidence="2">The sequence shown here is derived from an EMBL/GenBank/DDBJ whole genome shotgun (WGS) entry which is preliminary data.</text>
</comment>
<dbReference type="GO" id="GO:0016706">
    <property type="term" value="F:2-oxoglutarate-dependent dioxygenase activity"/>
    <property type="evidence" value="ECO:0007669"/>
    <property type="project" value="UniProtKB-ARBA"/>
</dbReference>
<keyword evidence="2" id="KW-0223">Dioxygenase</keyword>
<organism evidence="2 3">
    <name type="scientific">Hwanghaeella grinnelliae</name>
    <dbReference type="NCBI Taxonomy" id="2500179"/>
    <lineage>
        <taxon>Bacteria</taxon>
        <taxon>Pseudomonadati</taxon>
        <taxon>Pseudomonadota</taxon>
        <taxon>Alphaproteobacteria</taxon>
        <taxon>Rhodospirillales</taxon>
        <taxon>Rhodospirillaceae</taxon>
        <taxon>Hwanghaeella</taxon>
    </lineage>
</organism>
<comment type="cofactor">
    <cofactor evidence="1">
        <name>Fe(2+)</name>
        <dbReference type="ChEBI" id="CHEBI:29033"/>
    </cofactor>
</comment>
<proteinExistence type="predicted"/>
<gene>
    <name evidence="2" type="ORF">EOI86_00750</name>
</gene>
<dbReference type="Proteomes" id="UP000287447">
    <property type="component" value="Unassembled WGS sequence"/>
</dbReference>
<dbReference type="RefSeq" id="WP_127763237.1">
    <property type="nucleotide sequence ID" value="NZ_SADE01000001.1"/>
</dbReference>
<dbReference type="EMBL" id="SADE01000001">
    <property type="protein sequence ID" value="RVU37864.1"/>
    <property type="molecule type" value="Genomic_DNA"/>
</dbReference>
<keyword evidence="2" id="KW-0560">Oxidoreductase</keyword>
<dbReference type="Pfam" id="PF05721">
    <property type="entry name" value="PhyH"/>
    <property type="match status" value="1"/>
</dbReference>
<dbReference type="Gene3D" id="2.60.120.620">
    <property type="entry name" value="q2cbj1_9rhob like domain"/>
    <property type="match status" value="1"/>
</dbReference>
<dbReference type="AlphaFoldDB" id="A0A3S2VQF9"/>
<evidence type="ECO:0000313" key="2">
    <source>
        <dbReference type="EMBL" id="RVU37864.1"/>
    </source>
</evidence>
<accession>A0A3S2VQF9</accession>